<gene>
    <name evidence="2" type="ORF">DPMN_030456</name>
</gene>
<dbReference type="EMBL" id="JAIWYP010000002">
    <property type="protein sequence ID" value="KAH3867330.1"/>
    <property type="molecule type" value="Genomic_DNA"/>
</dbReference>
<sequence length="107" mass="12797">MGNCMCKPLYQENVVPEHKGNLESDSEDETGSEEWDNESYVRNDSGPHERFYCERAEIEFTKKKEITRPRRQDIDELVQLEVNEDRLDEMLETDIDGKFLWYCQERS</sequence>
<comment type="caution">
    <text evidence="2">The sequence shown here is derived from an EMBL/GenBank/DDBJ whole genome shotgun (WGS) entry which is preliminary data.</text>
</comment>
<name>A0A9D4RIB4_DREPO</name>
<feature type="compositionally biased region" description="Acidic residues" evidence="1">
    <location>
        <begin position="24"/>
        <end position="37"/>
    </location>
</feature>
<proteinExistence type="predicted"/>
<dbReference type="Proteomes" id="UP000828390">
    <property type="component" value="Unassembled WGS sequence"/>
</dbReference>
<protein>
    <submittedName>
        <fullName evidence="2">Uncharacterized protein</fullName>
    </submittedName>
</protein>
<evidence type="ECO:0000313" key="2">
    <source>
        <dbReference type="EMBL" id="KAH3867330.1"/>
    </source>
</evidence>
<reference evidence="2" key="1">
    <citation type="journal article" date="2019" name="bioRxiv">
        <title>The Genome of the Zebra Mussel, Dreissena polymorpha: A Resource for Invasive Species Research.</title>
        <authorList>
            <person name="McCartney M.A."/>
            <person name="Auch B."/>
            <person name="Kono T."/>
            <person name="Mallez S."/>
            <person name="Zhang Y."/>
            <person name="Obille A."/>
            <person name="Becker A."/>
            <person name="Abrahante J.E."/>
            <person name="Garbe J."/>
            <person name="Badalamenti J.P."/>
            <person name="Herman A."/>
            <person name="Mangelson H."/>
            <person name="Liachko I."/>
            <person name="Sullivan S."/>
            <person name="Sone E.D."/>
            <person name="Koren S."/>
            <person name="Silverstein K.A.T."/>
            <person name="Beckman K.B."/>
            <person name="Gohl D.M."/>
        </authorList>
    </citation>
    <scope>NUCLEOTIDE SEQUENCE</scope>
    <source>
        <strain evidence="2">Duluth1</strain>
        <tissue evidence="2">Whole animal</tissue>
    </source>
</reference>
<feature type="region of interest" description="Disordered" evidence="1">
    <location>
        <begin position="16"/>
        <end position="46"/>
    </location>
</feature>
<keyword evidence="3" id="KW-1185">Reference proteome</keyword>
<accession>A0A9D4RIB4</accession>
<evidence type="ECO:0000256" key="1">
    <source>
        <dbReference type="SAM" id="MobiDB-lite"/>
    </source>
</evidence>
<dbReference type="AlphaFoldDB" id="A0A9D4RIB4"/>
<organism evidence="2 3">
    <name type="scientific">Dreissena polymorpha</name>
    <name type="common">Zebra mussel</name>
    <name type="synonym">Mytilus polymorpha</name>
    <dbReference type="NCBI Taxonomy" id="45954"/>
    <lineage>
        <taxon>Eukaryota</taxon>
        <taxon>Metazoa</taxon>
        <taxon>Spiralia</taxon>
        <taxon>Lophotrochozoa</taxon>
        <taxon>Mollusca</taxon>
        <taxon>Bivalvia</taxon>
        <taxon>Autobranchia</taxon>
        <taxon>Heteroconchia</taxon>
        <taxon>Euheterodonta</taxon>
        <taxon>Imparidentia</taxon>
        <taxon>Neoheterodontei</taxon>
        <taxon>Myida</taxon>
        <taxon>Dreissenoidea</taxon>
        <taxon>Dreissenidae</taxon>
        <taxon>Dreissena</taxon>
    </lineage>
</organism>
<reference evidence="2" key="2">
    <citation type="submission" date="2020-11" db="EMBL/GenBank/DDBJ databases">
        <authorList>
            <person name="McCartney M.A."/>
            <person name="Auch B."/>
            <person name="Kono T."/>
            <person name="Mallez S."/>
            <person name="Becker A."/>
            <person name="Gohl D.M."/>
            <person name="Silverstein K.A.T."/>
            <person name="Koren S."/>
            <person name="Bechman K.B."/>
            <person name="Herman A."/>
            <person name="Abrahante J.E."/>
            <person name="Garbe J."/>
        </authorList>
    </citation>
    <scope>NUCLEOTIDE SEQUENCE</scope>
    <source>
        <strain evidence="2">Duluth1</strain>
        <tissue evidence="2">Whole animal</tissue>
    </source>
</reference>
<evidence type="ECO:0000313" key="3">
    <source>
        <dbReference type="Proteomes" id="UP000828390"/>
    </source>
</evidence>